<sequence>MQDDPIPSHAQLGPDHAATPLVIAVPHAGRDYPAELLAASRLPRSRLEALEDRFADRLIAGAVGLGAIALVARRARAWIDLNRDPREIDPGMVAAGHSLPAIATARMRGGLGLLPRRIAGAGEIMNRRLAEAEVRQRIEQDHAPYHQAIASALAEAHARHGVALLIDCHSMPSLVPAGGTGAARIVLGDLHGRSAHSSFMERAEAVVRANGLPLARNSPYAGGHTLDRHGAPKRNIHAIQIEVDRSLYLMEDLRTPSQAGINRMAEMVTEIARALIDEASARPALAAE</sequence>
<dbReference type="InterPro" id="IPR007709">
    <property type="entry name" value="N-FG_amidohydro"/>
</dbReference>
<gene>
    <name evidence="1" type="ORF">CLG96_07080</name>
</gene>
<keyword evidence="2" id="KW-1185">Reference proteome</keyword>
<evidence type="ECO:0000313" key="2">
    <source>
        <dbReference type="Proteomes" id="UP000244162"/>
    </source>
</evidence>
<reference evidence="1 2" key="1">
    <citation type="submission" date="2017-09" db="EMBL/GenBank/DDBJ databases">
        <title>Sphingomonas panjinensis sp.nov., isolated from oil-contaminated soil.</title>
        <authorList>
            <person name="Wang L."/>
            <person name="Chen L."/>
        </authorList>
    </citation>
    <scope>NUCLEOTIDE SEQUENCE [LARGE SCALE GENOMIC DNA]</scope>
    <source>
        <strain evidence="1 2">FW-11</strain>
    </source>
</reference>
<dbReference type="OrthoDB" id="9802050at2"/>
<evidence type="ECO:0000313" key="1">
    <source>
        <dbReference type="EMBL" id="PTQ12292.1"/>
    </source>
</evidence>
<dbReference type="Pfam" id="PF05013">
    <property type="entry name" value="FGase"/>
    <property type="match status" value="1"/>
</dbReference>
<organism evidence="1 2">
    <name type="scientific">Sphingomonas oleivorans</name>
    <dbReference type="NCBI Taxonomy" id="1735121"/>
    <lineage>
        <taxon>Bacteria</taxon>
        <taxon>Pseudomonadati</taxon>
        <taxon>Pseudomonadota</taxon>
        <taxon>Alphaproteobacteria</taxon>
        <taxon>Sphingomonadales</taxon>
        <taxon>Sphingomonadaceae</taxon>
        <taxon>Sphingomonas</taxon>
    </lineage>
</organism>
<accession>A0A2T5G008</accession>
<dbReference type="SUPFAM" id="SSF53187">
    <property type="entry name" value="Zn-dependent exopeptidases"/>
    <property type="match status" value="1"/>
</dbReference>
<dbReference type="GO" id="GO:0016787">
    <property type="term" value="F:hydrolase activity"/>
    <property type="evidence" value="ECO:0007669"/>
    <property type="project" value="UniProtKB-KW"/>
</dbReference>
<protein>
    <submittedName>
        <fullName evidence="1">N-formylglutamate amidohydrolase</fullName>
    </submittedName>
</protein>
<dbReference type="Proteomes" id="UP000244162">
    <property type="component" value="Unassembled WGS sequence"/>
</dbReference>
<dbReference type="RefSeq" id="WP_107967156.1">
    <property type="nucleotide sequence ID" value="NZ_NWBU01000005.1"/>
</dbReference>
<dbReference type="AlphaFoldDB" id="A0A2T5G008"/>
<keyword evidence="1" id="KW-0378">Hydrolase</keyword>
<dbReference type="EMBL" id="NWBU01000005">
    <property type="protein sequence ID" value="PTQ12292.1"/>
    <property type="molecule type" value="Genomic_DNA"/>
</dbReference>
<dbReference type="Gene3D" id="3.40.630.40">
    <property type="entry name" value="Zn-dependent exopeptidases"/>
    <property type="match status" value="1"/>
</dbReference>
<comment type="caution">
    <text evidence="1">The sequence shown here is derived from an EMBL/GenBank/DDBJ whole genome shotgun (WGS) entry which is preliminary data.</text>
</comment>
<proteinExistence type="predicted"/>
<name>A0A2T5G008_9SPHN</name>